<comment type="caution">
    <text evidence="2">The sequence shown here is derived from an EMBL/GenBank/DDBJ whole genome shotgun (WGS) entry which is preliminary data.</text>
</comment>
<reference evidence="2" key="1">
    <citation type="submission" date="2021-06" db="EMBL/GenBank/DDBJ databases">
        <authorList>
            <person name="Arsene-Ploetze F."/>
        </authorList>
    </citation>
    <scope>NUCLEOTIDE SEQUENCE</scope>
    <source>
        <strain evidence="2">SBRY1</strain>
    </source>
</reference>
<feature type="compositionally biased region" description="Basic residues" evidence="1">
    <location>
        <begin position="23"/>
        <end position="37"/>
    </location>
</feature>
<evidence type="ECO:0000313" key="2">
    <source>
        <dbReference type="EMBL" id="CAG7631490.1"/>
    </source>
</evidence>
<proteinExistence type="predicted"/>
<protein>
    <submittedName>
        <fullName evidence="2">Uncharacterized protein</fullName>
    </submittedName>
</protein>
<dbReference type="EMBL" id="CAJVAX010000012">
    <property type="protein sequence ID" value="CAG7631490.1"/>
    <property type="molecule type" value="Genomic_DNA"/>
</dbReference>
<keyword evidence="3" id="KW-1185">Reference proteome</keyword>
<evidence type="ECO:0000313" key="3">
    <source>
        <dbReference type="Proteomes" id="UP001153328"/>
    </source>
</evidence>
<dbReference type="AlphaFoldDB" id="A0A9W4GYH3"/>
<evidence type="ECO:0000256" key="1">
    <source>
        <dbReference type="SAM" id="MobiDB-lite"/>
    </source>
</evidence>
<sequence length="67" mass="7105">MGVAGHRGVDDAVHPLAQPGAARVRRRAPGHRGRLHPARPPDLRADQVARPQLRPAGLSHTLGIEGT</sequence>
<dbReference type="Proteomes" id="UP001153328">
    <property type="component" value="Unassembled WGS sequence"/>
</dbReference>
<gene>
    <name evidence="2" type="ORF">SBRY_20778</name>
</gene>
<feature type="region of interest" description="Disordered" evidence="1">
    <location>
        <begin position="1"/>
        <end position="67"/>
    </location>
</feature>
<name>A0A9W4GYH3_9ACTN</name>
<organism evidence="2 3">
    <name type="scientific">Actinacidiphila bryophytorum</name>
    <dbReference type="NCBI Taxonomy" id="1436133"/>
    <lineage>
        <taxon>Bacteria</taxon>
        <taxon>Bacillati</taxon>
        <taxon>Actinomycetota</taxon>
        <taxon>Actinomycetes</taxon>
        <taxon>Kitasatosporales</taxon>
        <taxon>Streptomycetaceae</taxon>
        <taxon>Actinacidiphila</taxon>
    </lineage>
</organism>
<accession>A0A9W4GYH3</accession>